<dbReference type="RefSeq" id="WP_089182313.1">
    <property type="nucleotide sequence ID" value="NZ_CP043427.1"/>
</dbReference>
<keyword evidence="3" id="KW-0964">Secreted</keyword>
<comment type="function">
    <text evidence="3">Flagellin is the subunit protein which polymerizes to form the filaments of bacterial flagella.</text>
</comment>
<sequence>MRITNQLTNTEVLRNYQNSASAINKFNAKLTSGLEIQNSYDDSSVYVDGVRLDYEISTIDQVSEAAKKAIHYSKNSDKALQEFVKQLENFKVKLIQAGNESHSSTSLGALADELQGIKNFLVDIANTSINGQYLFSGSSVTTKPIGQNNAYMGNNEEVKAVVGSHTTLAYNIPGETIFYGTDSDYSKHITTNIKLTDKSDDENIKHLTADSKIMHLIGKDYKVDRKLETVMDFTDKNKYQNTVFYLQGVKPNNESFNAKFEMTSDASMQDLMDKIGEEFGNTKNNKVVDVYLNKDGQINIVDLKKGNQAIDFYMVAATQQSDDVNVIPAGTSGIAGNANTLEELEQLKNDPKNHLLITEFITSNYTDSTGAKTNAFDYDKVRFQNNGSHVTGTISQTLNSDSSFAKDTTKLSEVAAGEMVGSKLEMKVSSKSGKEYTITLDFTDKDNAKVNFKGDGIDSTTPIYHGEWKNNKLPKNFGDLQGMQTPVEEVTFKQLNDIIAMAVSDNIPADGATFDEYNKAIDNTKGSVEVSMDYKGRIDIKDMTDATSKIKLSLYDPNGGNFTAVGTTTRGPNFTFSANNAITIDEPSNDIFNDLDEMIKAVRFGYYRSDTNSDDPRNAGIQGALKRIDHISDHVIKSQTKLGSMTNSLEATQTRAQFMKVNVSDIKNELIGADYAETYMKMTQHILSYQAMLQASAKIQQLSLLNYM</sequence>
<dbReference type="STRING" id="32024.GCA_000788295_00443"/>
<dbReference type="Gene3D" id="1.20.1330.10">
    <property type="entry name" value="f41 fragment of flagellin, N-terminal domain"/>
    <property type="match status" value="2"/>
</dbReference>
<dbReference type="Proteomes" id="UP000254920">
    <property type="component" value="Unassembled WGS sequence"/>
</dbReference>
<dbReference type="OrthoDB" id="9758307at2"/>
<organism evidence="6 7">
    <name type="scientific">Campylobacter sputorum subsp. sputorum</name>
    <dbReference type="NCBI Taxonomy" id="32024"/>
    <lineage>
        <taxon>Bacteria</taxon>
        <taxon>Pseudomonadati</taxon>
        <taxon>Campylobacterota</taxon>
        <taxon>Epsilonproteobacteria</taxon>
        <taxon>Campylobacterales</taxon>
        <taxon>Campylobacteraceae</taxon>
        <taxon>Campylobacter</taxon>
    </lineage>
</organism>
<reference evidence="6 7" key="1">
    <citation type="submission" date="2018-06" db="EMBL/GenBank/DDBJ databases">
        <authorList>
            <consortium name="Pathogen Informatics"/>
            <person name="Doyle S."/>
        </authorList>
    </citation>
    <scope>NUCLEOTIDE SEQUENCE [LARGE SCALE GENOMIC DNA]</scope>
    <source>
        <strain evidence="6 7">NCTC12475</strain>
    </source>
</reference>
<feature type="domain" description="Flagellin C-terminal" evidence="5">
    <location>
        <begin position="626"/>
        <end position="708"/>
    </location>
</feature>
<dbReference type="PANTHER" id="PTHR42792">
    <property type="entry name" value="FLAGELLIN"/>
    <property type="match status" value="1"/>
</dbReference>
<dbReference type="GO" id="GO:0009288">
    <property type="term" value="C:bacterial-type flagellum"/>
    <property type="evidence" value="ECO:0007669"/>
    <property type="project" value="UniProtKB-SubCell"/>
</dbReference>
<evidence type="ECO:0000313" key="6">
    <source>
        <dbReference type="EMBL" id="SUX09400.1"/>
    </source>
</evidence>
<feature type="domain" description="Flagellin N-terminal" evidence="4">
    <location>
        <begin position="6"/>
        <end position="138"/>
    </location>
</feature>
<dbReference type="GO" id="GO:0005198">
    <property type="term" value="F:structural molecule activity"/>
    <property type="evidence" value="ECO:0007669"/>
    <property type="project" value="UniProtKB-UniRule"/>
</dbReference>
<gene>
    <name evidence="6" type="primary">flgL</name>
    <name evidence="6" type="ORF">NCTC12475_00012</name>
</gene>
<keyword evidence="2 3" id="KW-0975">Bacterial flagellum</keyword>
<protein>
    <recommendedName>
        <fullName evidence="3">Flagellin</fullName>
    </recommendedName>
</protein>
<dbReference type="SUPFAM" id="SSF64518">
    <property type="entry name" value="Phase 1 flagellin"/>
    <property type="match status" value="1"/>
</dbReference>
<evidence type="ECO:0000259" key="4">
    <source>
        <dbReference type="Pfam" id="PF00669"/>
    </source>
</evidence>
<comment type="similarity">
    <text evidence="1 3">Belongs to the bacterial flagellin family.</text>
</comment>
<dbReference type="AlphaFoldDB" id="A0A381DH94"/>
<dbReference type="InterPro" id="IPR046358">
    <property type="entry name" value="Flagellin_C"/>
</dbReference>
<evidence type="ECO:0000313" key="7">
    <source>
        <dbReference type="Proteomes" id="UP000254920"/>
    </source>
</evidence>
<evidence type="ECO:0000256" key="3">
    <source>
        <dbReference type="RuleBase" id="RU362073"/>
    </source>
</evidence>
<accession>A0A381DH94</accession>
<dbReference type="PANTHER" id="PTHR42792:SF1">
    <property type="entry name" value="FLAGELLAR HOOK-ASSOCIATED PROTEIN 3"/>
    <property type="match status" value="1"/>
</dbReference>
<dbReference type="GeneID" id="93090468"/>
<dbReference type="GO" id="GO:0005576">
    <property type="term" value="C:extracellular region"/>
    <property type="evidence" value="ECO:0007669"/>
    <property type="project" value="UniProtKB-SubCell"/>
</dbReference>
<keyword evidence="7" id="KW-1185">Reference proteome</keyword>
<comment type="subcellular location">
    <subcellularLocation>
        <location evidence="3">Secreted</location>
    </subcellularLocation>
    <subcellularLocation>
        <location evidence="3">Bacterial flagellum</location>
    </subcellularLocation>
</comment>
<dbReference type="Pfam" id="PF00700">
    <property type="entry name" value="Flagellin_C"/>
    <property type="match status" value="1"/>
</dbReference>
<name>A0A381DH94_9BACT</name>
<evidence type="ECO:0000256" key="2">
    <source>
        <dbReference type="ARBA" id="ARBA00023143"/>
    </source>
</evidence>
<dbReference type="InterPro" id="IPR001492">
    <property type="entry name" value="Flagellin"/>
</dbReference>
<evidence type="ECO:0000259" key="5">
    <source>
        <dbReference type="Pfam" id="PF00700"/>
    </source>
</evidence>
<proteinExistence type="inferred from homology"/>
<dbReference type="Pfam" id="PF00669">
    <property type="entry name" value="Flagellin_N"/>
    <property type="match status" value="1"/>
</dbReference>
<dbReference type="EMBL" id="UFVD01000001">
    <property type="protein sequence ID" value="SUX09400.1"/>
    <property type="molecule type" value="Genomic_DNA"/>
</dbReference>
<dbReference type="InterPro" id="IPR001029">
    <property type="entry name" value="Flagellin_N"/>
</dbReference>
<evidence type="ECO:0000256" key="1">
    <source>
        <dbReference type="ARBA" id="ARBA00005709"/>
    </source>
</evidence>